<organism evidence="9">
    <name type="scientific">hydrocarbon metagenome</name>
    <dbReference type="NCBI Taxonomy" id="938273"/>
    <lineage>
        <taxon>unclassified sequences</taxon>
        <taxon>metagenomes</taxon>
        <taxon>ecological metagenomes</taxon>
    </lineage>
</organism>
<dbReference type="Pfam" id="PF02687">
    <property type="entry name" value="FtsX"/>
    <property type="match status" value="1"/>
</dbReference>
<evidence type="ECO:0000256" key="5">
    <source>
        <dbReference type="ARBA" id="ARBA00023136"/>
    </source>
</evidence>
<keyword evidence="5 6" id="KW-0472">Membrane</keyword>
<dbReference type="GO" id="GO:0098797">
    <property type="term" value="C:plasma membrane protein complex"/>
    <property type="evidence" value="ECO:0007669"/>
    <property type="project" value="TreeGrafter"/>
</dbReference>
<evidence type="ECO:0000256" key="1">
    <source>
        <dbReference type="ARBA" id="ARBA00004651"/>
    </source>
</evidence>
<dbReference type="AlphaFoldDB" id="A0A0W8FB37"/>
<comment type="caution">
    <text evidence="9">The sequence shown here is derived from an EMBL/GenBank/DDBJ whole genome shotgun (WGS) entry which is preliminary data.</text>
</comment>
<dbReference type="InterPro" id="IPR003838">
    <property type="entry name" value="ABC3_permease_C"/>
</dbReference>
<feature type="transmembrane region" description="Helical" evidence="6">
    <location>
        <begin position="28"/>
        <end position="49"/>
    </location>
</feature>
<feature type="transmembrane region" description="Helical" evidence="6">
    <location>
        <begin position="306"/>
        <end position="334"/>
    </location>
</feature>
<feature type="transmembrane region" description="Helical" evidence="6">
    <location>
        <begin position="354"/>
        <end position="375"/>
    </location>
</feature>
<name>A0A0W8FB37_9ZZZZ</name>
<dbReference type="InterPro" id="IPR025857">
    <property type="entry name" value="MacB_PCD"/>
</dbReference>
<dbReference type="InterPro" id="IPR051447">
    <property type="entry name" value="Lipoprotein-release_system"/>
</dbReference>
<dbReference type="PANTHER" id="PTHR30489">
    <property type="entry name" value="LIPOPROTEIN-RELEASING SYSTEM TRANSMEMBRANE PROTEIN LOLE"/>
    <property type="match status" value="1"/>
</dbReference>
<evidence type="ECO:0000259" key="7">
    <source>
        <dbReference type="Pfam" id="PF02687"/>
    </source>
</evidence>
<comment type="subcellular location">
    <subcellularLocation>
        <location evidence="1">Cell membrane</location>
        <topology evidence="1">Multi-pass membrane protein</topology>
    </subcellularLocation>
</comment>
<dbReference type="PANTHER" id="PTHR30489:SF0">
    <property type="entry name" value="LIPOPROTEIN-RELEASING SYSTEM TRANSMEMBRANE PROTEIN LOLE"/>
    <property type="match status" value="1"/>
</dbReference>
<keyword evidence="4 6" id="KW-1133">Transmembrane helix</keyword>
<evidence type="ECO:0008006" key="10">
    <source>
        <dbReference type="Google" id="ProtNLM"/>
    </source>
</evidence>
<dbReference type="Pfam" id="PF12704">
    <property type="entry name" value="MacB_PCD"/>
    <property type="match status" value="1"/>
</dbReference>
<dbReference type="EMBL" id="LNQE01001404">
    <property type="protein sequence ID" value="KUG18075.1"/>
    <property type="molecule type" value="Genomic_DNA"/>
</dbReference>
<evidence type="ECO:0000256" key="2">
    <source>
        <dbReference type="ARBA" id="ARBA00022475"/>
    </source>
</evidence>
<protein>
    <recommendedName>
        <fullName evidence="10">Lipoprotein releasing system transmembrane protein lole</fullName>
    </recommendedName>
</protein>
<evidence type="ECO:0000256" key="3">
    <source>
        <dbReference type="ARBA" id="ARBA00022692"/>
    </source>
</evidence>
<keyword evidence="3 6" id="KW-0812">Transmembrane</keyword>
<gene>
    <name evidence="9" type="ORF">ASZ90_012260</name>
</gene>
<evidence type="ECO:0000313" key="9">
    <source>
        <dbReference type="EMBL" id="KUG18075.1"/>
    </source>
</evidence>
<proteinExistence type="predicted"/>
<feature type="domain" description="ABC3 transporter permease C-terminal" evidence="7">
    <location>
        <begin position="264"/>
        <end position="388"/>
    </location>
</feature>
<sequence length="394" mass="42874">MPDLPSNIVSAFELTVAMRHIIYRKRGTLLSVAAIALAVSISLVSIFMMDGFRDMLFDVIIEDLPHVTVTPKEGDDYIYLYHSLADRIWDIPGVVAVSASLGTSATFTYKENVENVAMSGVDPEDFESIYHLEEYMIKGDLISVQSGKKVILGKKLSERLKVKMGQTIYASFPDARGTSLMVSGIFDPPVGWPEDLAIVSLETARSFLNEGDVASNVDIRLEDIYQADAAARSLQDYGYKADSWQKLYPEILETLAIETFENNLIMLLILIIASFGVGSVMYLLVNEKTSEIGMLMAMGAKRQSIMNIFLIESGLLGLMGGAVGAVLGLALSLYLGNLEFSMEAPGGQKITLPVVISLESFLVIIIAAIALSIIAGSYPAYKASRLDPTQAINA</sequence>
<evidence type="ECO:0000256" key="6">
    <source>
        <dbReference type="SAM" id="Phobius"/>
    </source>
</evidence>
<feature type="transmembrane region" description="Helical" evidence="6">
    <location>
        <begin position="264"/>
        <end position="285"/>
    </location>
</feature>
<keyword evidence="2" id="KW-1003">Cell membrane</keyword>
<feature type="domain" description="MacB-like periplasmic core" evidence="8">
    <location>
        <begin position="28"/>
        <end position="236"/>
    </location>
</feature>
<evidence type="ECO:0000256" key="4">
    <source>
        <dbReference type="ARBA" id="ARBA00022989"/>
    </source>
</evidence>
<evidence type="ECO:0000259" key="8">
    <source>
        <dbReference type="Pfam" id="PF12704"/>
    </source>
</evidence>
<dbReference type="GO" id="GO:0044874">
    <property type="term" value="P:lipoprotein localization to outer membrane"/>
    <property type="evidence" value="ECO:0007669"/>
    <property type="project" value="TreeGrafter"/>
</dbReference>
<accession>A0A0W8FB37</accession>
<reference evidence="9" key="1">
    <citation type="journal article" date="2015" name="Proc. Natl. Acad. Sci. U.S.A.">
        <title>Networks of energetic and metabolic interactions define dynamics in microbial communities.</title>
        <authorList>
            <person name="Embree M."/>
            <person name="Liu J.K."/>
            <person name="Al-Bassam M.M."/>
            <person name="Zengler K."/>
        </authorList>
    </citation>
    <scope>NUCLEOTIDE SEQUENCE</scope>
</reference>